<sequence>MTPPAWRFLLSRLFLRQPLFPSRTNSLPWRRLTFLQIPKLSQPPTLTPQPREMPLLPPPLPWAPISLGMTLPKSKNPPPQTSPQSKGKHSPKPRIRQKALSFNVLFFLC</sequence>
<keyword evidence="3" id="KW-1185">Reference proteome</keyword>
<feature type="region of interest" description="Disordered" evidence="1">
    <location>
        <begin position="67"/>
        <end position="96"/>
    </location>
</feature>
<evidence type="ECO:0000313" key="2">
    <source>
        <dbReference type="EMBL" id="PKU64146.1"/>
    </source>
</evidence>
<organism evidence="2 3">
    <name type="scientific">Dendrobium catenatum</name>
    <dbReference type="NCBI Taxonomy" id="906689"/>
    <lineage>
        <taxon>Eukaryota</taxon>
        <taxon>Viridiplantae</taxon>
        <taxon>Streptophyta</taxon>
        <taxon>Embryophyta</taxon>
        <taxon>Tracheophyta</taxon>
        <taxon>Spermatophyta</taxon>
        <taxon>Magnoliopsida</taxon>
        <taxon>Liliopsida</taxon>
        <taxon>Asparagales</taxon>
        <taxon>Orchidaceae</taxon>
        <taxon>Epidendroideae</taxon>
        <taxon>Malaxideae</taxon>
        <taxon>Dendrobiinae</taxon>
        <taxon>Dendrobium</taxon>
    </lineage>
</organism>
<accession>A0A2I0VL55</accession>
<reference evidence="2 3" key="1">
    <citation type="journal article" date="2016" name="Sci. Rep.">
        <title>The Dendrobium catenatum Lindl. genome sequence provides insights into polysaccharide synthase, floral development and adaptive evolution.</title>
        <authorList>
            <person name="Zhang G.Q."/>
            <person name="Xu Q."/>
            <person name="Bian C."/>
            <person name="Tsai W.C."/>
            <person name="Yeh C.M."/>
            <person name="Liu K.W."/>
            <person name="Yoshida K."/>
            <person name="Zhang L.S."/>
            <person name="Chang S.B."/>
            <person name="Chen F."/>
            <person name="Shi Y."/>
            <person name="Su Y.Y."/>
            <person name="Zhang Y.Q."/>
            <person name="Chen L.J."/>
            <person name="Yin Y."/>
            <person name="Lin M."/>
            <person name="Huang H."/>
            <person name="Deng H."/>
            <person name="Wang Z.W."/>
            <person name="Zhu S.L."/>
            <person name="Zhao X."/>
            <person name="Deng C."/>
            <person name="Niu S.C."/>
            <person name="Huang J."/>
            <person name="Wang M."/>
            <person name="Liu G.H."/>
            <person name="Yang H.J."/>
            <person name="Xiao X.J."/>
            <person name="Hsiao Y.Y."/>
            <person name="Wu W.L."/>
            <person name="Chen Y.Y."/>
            <person name="Mitsuda N."/>
            <person name="Ohme-Takagi M."/>
            <person name="Luo Y.B."/>
            <person name="Van de Peer Y."/>
            <person name="Liu Z.J."/>
        </authorList>
    </citation>
    <scope>NUCLEOTIDE SEQUENCE [LARGE SCALE GENOMIC DNA]</scope>
    <source>
        <tissue evidence="2">The whole plant</tissue>
    </source>
</reference>
<protein>
    <submittedName>
        <fullName evidence="2">Uncharacterized protein</fullName>
    </submittedName>
</protein>
<evidence type="ECO:0000313" key="3">
    <source>
        <dbReference type="Proteomes" id="UP000233837"/>
    </source>
</evidence>
<dbReference type="Proteomes" id="UP000233837">
    <property type="component" value="Unassembled WGS sequence"/>
</dbReference>
<dbReference type="AlphaFoldDB" id="A0A2I0VL55"/>
<name>A0A2I0VL55_9ASPA</name>
<dbReference type="EMBL" id="KZ503432">
    <property type="protein sequence ID" value="PKU64146.1"/>
    <property type="molecule type" value="Genomic_DNA"/>
</dbReference>
<evidence type="ECO:0000256" key="1">
    <source>
        <dbReference type="SAM" id="MobiDB-lite"/>
    </source>
</evidence>
<reference evidence="2 3" key="2">
    <citation type="journal article" date="2017" name="Nature">
        <title>The Apostasia genome and the evolution of orchids.</title>
        <authorList>
            <person name="Zhang G.Q."/>
            <person name="Liu K.W."/>
            <person name="Li Z."/>
            <person name="Lohaus R."/>
            <person name="Hsiao Y.Y."/>
            <person name="Niu S.C."/>
            <person name="Wang J.Y."/>
            <person name="Lin Y.C."/>
            <person name="Xu Q."/>
            <person name="Chen L.J."/>
            <person name="Yoshida K."/>
            <person name="Fujiwara S."/>
            <person name="Wang Z.W."/>
            <person name="Zhang Y.Q."/>
            <person name="Mitsuda N."/>
            <person name="Wang M."/>
            <person name="Liu G.H."/>
            <person name="Pecoraro L."/>
            <person name="Huang H.X."/>
            <person name="Xiao X.J."/>
            <person name="Lin M."/>
            <person name="Wu X.Y."/>
            <person name="Wu W.L."/>
            <person name="Chen Y.Y."/>
            <person name="Chang S.B."/>
            <person name="Sakamoto S."/>
            <person name="Ohme-Takagi M."/>
            <person name="Yagi M."/>
            <person name="Zeng S.J."/>
            <person name="Shen C.Y."/>
            <person name="Yeh C.M."/>
            <person name="Luo Y.B."/>
            <person name="Tsai W.C."/>
            <person name="Van de Peer Y."/>
            <person name="Liu Z.J."/>
        </authorList>
    </citation>
    <scope>NUCLEOTIDE SEQUENCE [LARGE SCALE GENOMIC DNA]</scope>
    <source>
        <tissue evidence="2">The whole plant</tissue>
    </source>
</reference>
<proteinExistence type="predicted"/>
<feature type="compositionally biased region" description="Basic residues" evidence="1">
    <location>
        <begin position="86"/>
        <end position="96"/>
    </location>
</feature>
<gene>
    <name evidence="2" type="ORF">MA16_Dca025764</name>
</gene>